<keyword evidence="3" id="KW-1185">Reference proteome</keyword>
<dbReference type="GO" id="GO:0008233">
    <property type="term" value="F:peptidase activity"/>
    <property type="evidence" value="ECO:0007669"/>
    <property type="project" value="UniProtKB-KW"/>
</dbReference>
<organism evidence="2 3">
    <name type="scientific">Rhizobium wenxiniae</name>
    <dbReference type="NCBI Taxonomy" id="1737357"/>
    <lineage>
        <taxon>Bacteria</taxon>
        <taxon>Pseudomonadati</taxon>
        <taxon>Pseudomonadota</taxon>
        <taxon>Alphaproteobacteria</taxon>
        <taxon>Hyphomicrobiales</taxon>
        <taxon>Rhizobiaceae</taxon>
        <taxon>Rhizobium/Agrobacterium group</taxon>
        <taxon>Rhizobium</taxon>
    </lineage>
</organism>
<name>A0A7W9Y5C1_9HYPH</name>
<dbReference type="Gene3D" id="3.40.50.880">
    <property type="match status" value="1"/>
</dbReference>
<keyword evidence="2" id="KW-0378">Hydrolase</keyword>
<dbReference type="InterPro" id="IPR050325">
    <property type="entry name" value="Prot/Nucl_acid_deglycase"/>
</dbReference>
<keyword evidence="2" id="KW-0645">Protease</keyword>
<dbReference type="GO" id="GO:0005737">
    <property type="term" value="C:cytoplasm"/>
    <property type="evidence" value="ECO:0007669"/>
    <property type="project" value="TreeGrafter"/>
</dbReference>
<proteinExistence type="predicted"/>
<feature type="domain" description="DJ-1/PfpI" evidence="1">
    <location>
        <begin position="41"/>
        <end position="164"/>
    </location>
</feature>
<evidence type="ECO:0000313" key="3">
    <source>
        <dbReference type="Proteomes" id="UP000547879"/>
    </source>
</evidence>
<reference evidence="2 3" key="1">
    <citation type="submission" date="2020-08" db="EMBL/GenBank/DDBJ databases">
        <title>Genomic Encyclopedia of Type Strains, Phase IV (KMG-IV): sequencing the most valuable type-strain genomes for metagenomic binning, comparative biology and taxonomic classification.</title>
        <authorList>
            <person name="Goeker M."/>
        </authorList>
    </citation>
    <scope>NUCLEOTIDE SEQUENCE [LARGE SCALE GENOMIC DNA]</scope>
    <source>
        <strain evidence="2 3">DSM 100734</strain>
    </source>
</reference>
<dbReference type="GO" id="GO:0019172">
    <property type="term" value="F:glyoxalase III activity"/>
    <property type="evidence" value="ECO:0007669"/>
    <property type="project" value="TreeGrafter"/>
</dbReference>
<accession>A0A7W9Y5C1</accession>
<dbReference type="RefSeq" id="WP_244654405.1">
    <property type="nucleotide sequence ID" value="NZ_BMHW01000002.1"/>
</dbReference>
<evidence type="ECO:0000313" key="2">
    <source>
        <dbReference type="EMBL" id="MBB6162272.1"/>
    </source>
</evidence>
<dbReference type="PANTHER" id="PTHR48094">
    <property type="entry name" value="PROTEIN/NUCLEIC ACID DEGLYCASE DJ-1-RELATED"/>
    <property type="match status" value="1"/>
</dbReference>
<dbReference type="AlphaFoldDB" id="A0A7W9Y5C1"/>
<dbReference type="PANTHER" id="PTHR48094:SF22">
    <property type="entry name" value="DJ-1_PFPI DOMAIN-CONTAINING PROTEIN"/>
    <property type="match status" value="1"/>
</dbReference>
<dbReference type="InterPro" id="IPR029062">
    <property type="entry name" value="Class_I_gatase-like"/>
</dbReference>
<gene>
    <name evidence="2" type="ORF">HNQ72_002090</name>
</gene>
<dbReference type="GO" id="GO:0006508">
    <property type="term" value="P:proteolysis"/>
    <property type="evidence" value="ECO:0007669"/>
    <property type="project" value="UniProtKB-KW"/>
</dbReference>
<dbReference type="Pfam" id="PF01965">
    <property type="entry name" value="DJ-1_PfpI"/>
    <property type="match status" value="1"/>
</dbReference>
<dbReference type="InterPro" id="IPR002818">
    <property type="entry name" value="DJ-1/PfpI"/>
</dbReference>
<dbReference type="Proteomes" id="UP000547879">
    <property type="component" value="Unassembled WGS sequence"/>
</dbReference>
<sequence length="274" mass="29823">MSRRRIVRLSKTDGVLIIGSNATRIETKDGRTGATGQYLNETVVPMLALINAGYEVVLATPNGAKPHMDEASDSAEHFGGDVSAYEKARAFWANDTSMNSGLTLRGAIEQGLDNFAAIFVPGGQGPVVDLMIDPDMGEIARHFHEKGKPSAYLCHGPMATVAAMRHAREFRSALVAGDEAKAREWAKGWQYAGYKMTVFSDTEEKVVEDYILHAKLYFNMIEALTAAGGDVSKTKVDFEPNVVIDRELITGQNPRSDHPIAAALIEALDRRQGV</sequence>
<dbReference type="EMBL" id="JACHEG010000002">
    <property type="protein sequence ID" value="MBB6162272.1"/>
    <property type="molecule type" value="Genomic_DNA"/>
</dbReference>
<dbReference type="SUPFAM" id="SSF52317">
    <property type="entry name" value="Class I glutamine amidotransferase-like"/>
    <property type="match status" value="1"/>
</dbReference>
<comment type="caution">
    <text evidence="2">The sequence shown here is derived from an EMBL/GenBank/DDBJ whole genome shotgun (WGS) entry which is preliminary data.</text>
</comment>
<dbReference type="GO" id="GO:0019243">
    <property type="term" value="P:methylglyoxal catabolic process to D-lactate via S-lactoyl-glutathione"/>
    <property type="evidence" value="ECO:0007669"/>
    <property type="project" value="TreeGrafter"/>
</dbReference>
<evidence type="ECO:0000259" key="1">
    <source>
        <dbReference type="Pfam" id="PF01965"/>
    </source>
</evidence>
<protein>
    <submittedName>
        <fullName evidence="2">Putative intracellular protease/amidase</fullName>
    </submittedName>
</protein>
<dbReference type="CDD" id="cd03141">
    <property type="entry name" value="GATase1_Hsp31_like"/>
    <property type="match status" value="1"/>
</dbReference>